<dbReference type="Proteomes" id="UP000092993">
    <property type="component" value="Unassembled WGS sequence"/>
</dbReference>
<comment type="caution">
    <text evidence="2">The sequence shown here is derived from an EMBL/GenBank/DDBJ whole genome shotgun (WGS) entry which is preliminary data.</text>
</comment>
<accession>A0A1C7M4F4</accession>
<keyword evidence="3" id="KW-1185">Reference proteome</keyword>
<evidence type="ECO:0000256" key="1">
    <source>
        <dbReference type="SAM" id="MobiDB-lite"/>
    </source>
</evidence>
<gene>
    <name evidence="2" type="ORF">A0H81_08698</name>
</gene>
<reference evidence="2 3" key="1">
    <citation type="submission" date="2016-03" db="EMBL/GenBank/DDBJ databases">
        <title>Whole genome sequencing of Grifola frondosa 9006-11.</title>
        <authorList>
            <person name="Min B."/>
            <person name="Park H."/>
            <person name="Kim J.-G."/>
            <person name="Cho H."/>
            <person name="Oh Y.-L."/>
            <person name="Kong W.-S."/>
            <person name="Choi I.-G."/>
        </authorList>
    </citation>
    <scope>NUCLEOTIDE SEQUENCE [LARGE SCALE GENOMIC DNA]</scope>
    <source>
        <strain evidence="2 3">9006-11</strain>
    </source>
</reference>
<dbReference type="OrthoDB" id="10638080at2759"/>
<dbReference type="EMBL" id="LUGG01000011">
    <property type="protein sequence ID" value="OBZ71628.1"/>
    <property type="molecule type" value="Genomic_DNA"/>
</dbReference>
<feature type="compositionally biased region" description="Acidic residues" evidence="1">
    <location>
        <begin position="42"/>
        <end position="54"/>
    </location>
</feature>
<sequence>MASWEVSDPSDDSAWEYYHTECLHSSSTHSSNNSDMFSESDNHDDDDDDDDSDNDVLGPLPEENVMATPEKREILGKWGLLNTPLTYKEDNSQKFGFDDKHAGSRNERFAEEGKEFVLGPMPVLSFLEAFLPDPGVSRKRKAMLSFKNAFKKVPSDVEHESEIYRFLVRDGVLFTVHME</sequence>
<evidence type="ECO:0000313" key="2">
    <source>
        <dbReference type="EMBL" id="OBZ71628.1"/>
    </source>
</evidence>
<protein>
    <submittedName>
        <fullName evidence="2">Uncharacterized protein</fullName>
    </submittedName>
</protein>
<name>A0A1C7M4F4_GRIFR</name>
<dbReference type="STRING" id="5627.A0A1C7M4F4"/>
<dbReference type="AlphaFoldDB" id="A0A1C7M4F4"/>
<evidence type="ECO:0000313" key="3">
    <source>
        <dbReference type="Proteomes" id="UP000092993"/>
    </source>
</evidence>
<feature type="compositionally biased region" description="Low complexity" evidence="1">
    <location>
        <begin position="25"/>
        <end position="34"/>
    </location>
</feature>
<feature type="region of interest" description="Disordered" evidence="1">
    <location>
        <begin position="25"/>
        <end position="69"/>
    </location>
</feature>
<proteinExistence type="predicted"/>
<organism evidence="2 3">
    <name type="scientific">Grifola frondosa</name>
    <name type="common">Maitake</name>
    <name type="synonym">Polyporus frondosus</name>
    <dbReference type="NCBI Taxonomy" id="5627"/>
    <lineage>
        <taxon>Eukaryota</taxon>
        <taxon>Fungi</taxon>
        <taxon>Dikarya</taxon>
        <taxon>Basidiomycota</taxon>
        <taxon>Agaricomycotina</taxon>
        <taxon>Agaricomycetes</taxon>
        <taxon>Polyporales</taxon>
        <taxon>Grifolaceae</taxon>
        <taxon>Grifola</taxon>
    </lineage>
</organism>